<protein>
    <submittedName>
        <fullName evidence="2">Uncharacterized protein</fullName>
    </submittedName>
</protein>
<proteinExistence type="predicted"/>
<feature type="transmembrane region" description="Helical" evidence="1">
    <location>
        <begin position="38"/>
        <end position="59"/>
    </location>
</feature>
<evidence type="ECO:0000313" key="2">
    <source>
        <dbReference type="EMBL" id="OCX24137.1"/>
    </source>
</evidence>
<feature type="transmembrane region" description="Helical" evidence="1">
    <location>
        <begin position="12"/>
        <end position="32"/>
    </location>
</feature>
<keyword evidence="1" id="KW-0472">Membrane</keyword>
<organism evidence="2 3">
    <name type="scientific">Mesorhizobium hungaricum</name>
    <dbReference type="NCBI Taxonomy" id="1566387"/>
    <lineage>
        <taxon>Bacteria</taxon>
        <taxon>Pseudomonadati</taxon>
        <taxon>Pseudomonadota</taxon>
        <taxon>Alphaproteobacteria</taxon>
        <taxon>Hyphomicrobiales</taxon>
        <taxon>Phyllobacteriaceae</taxon>
        <taxon>Mesorhizobium</taxon>
    </lineage>
</organism>
<keyword evidence="3" id="KW-1185">Reference proteome</keyword>
<sequence length="182" mass="20110">MVESEDDSARTYLATTAFLNVFCVVFIPAGLFFAHAGLVARCVSFLAFAAFSTFSLFVLVRNFLKEGRRRLSVFAAASFIAMVIIGWLCIWPSVPRTWAVIQAYNFIEPALSFVAKQHNRALDRLVGYLFLTSAVIGYLLLFLPIMLAAIANQQWSETKSTLSARLKIIGVVLGNSTKRGGM</sequence>
<comment type="caution">
    <text evidence="2">The sequence shown here is derived from an EMBL/GenBank/DDBJ whole genome shotgun (WGS) entry which is preliminary data.</text>
</comment>
<reference evidence="2 3" key="1">
    <citation type="submission" date="2016-08" db="EMBL/GenBank/DDBJ databases">
        <title>Whole genome sequence of Mesorhizobium sp. strain UASWS1009 isolated from industrial sewage.</title>
        <authorList>
            <person name="Crovadore J."/>
            <person name="Calmin G."/>
            <person name="Chablais R."/>
            <person name="Cochard B."/>
            <person name="Lefort F."/>
        </authorList>
    </citation>
    <scope>NUCLEOTIDE SEQUENCE [LARGE SCALE GENOMIC DNA]</scope>
    <source>
        <strain evidence="2 3">UASWS1009</strain>
    </source>
</reference>
<dbReference type="RefSeq" id="WP_024926135.1">
    <property type="nucleotide sequence ID" value="NZ_MDEO01000022.1"/>
</dbReference>
<gene>
    <name evidence="2" type="ORF">QV13_02410</name>
</gene>
<name>A0A1C2EB20_9HYPH</name>
<evidence type="ECO:0000313" key="3">
    <source>
        <dbReference type="Proteomes" id="UP000094412"/>
    </source>
</evidence>
<keyword evidence="1" id="KW-1133">Transmembrane helix</keyword>
<feature type="transmembrane region" description="Helical" evidence="1">
    <location>
        <begin position="71"/>
        <end position="94"/>
    </location>
</feature>
<accession>A0A1C2EB20</accession>
<dbReference type="Proteomes" id="UP000094412">
    <property type="component" value="Unassembled WGS sequence"/>
</dbReference>
<feature type="transmembrane region" description="Helical" evidence="1">
    <location>
        <begin position="125"/>
        <end position="150"/>
    </location>
</feature>
<dbReference type="AlphaFoldDB" id="A0A1C2EB20"/>
<evidence type="ECO:0000256" key="1">
    <source>
        <dbReference type="SAM" id="Phobius"/>
    </source>
</evidence>
<dbReference type="STRING" id="1566387.QV13_02410"/>
<keyword evidence="1" id="KW-0812">Transmembrane</keyword>
<dbReference type="EMBL" id="MDEO01000022">
    <property type="protein sequence ID" value="OCX24137.1"/>
    <property type="molecule type" value="Genomic_DNA"/>
</dbReference>